<protein>
    <recommendedName>
        <fullName evidence="1">PIR2-like helical domain-containing protein</fullName>
    </recommendedName>
</protein>
<sequence length="329" mass="37531">MVDDGEAQAVGLKQLLLDYYHGDREIMGDEVRDMAVRNGETEMMHSSTIQRWSFKMRQRRSSRIENYKPLVWPSCSHGDKGLEVVRSMLKQSTDKPIEDACLEAFRRLPADAMPDLVECAYLGGHCIGILEPVSNIILNSLNLLCRRREGIYSPSEYQIPPRPINPHIRNTWSGIAFDSYCALVAFMQVYFRYLSQEQARFYIHLSGGDLLVAICIAEMELRQSTTIMQENHIAVCHSDIFRDRAKLALRITAIKVNHPTPDDLLLLFQEQPTESMRSLLLTLEEGRCLGVDDVETFIKVLHHQHLMVPHDLTLPHAPSRGTDSDSCPR</sequence>
<organism evidence="2">
    <name type="scientific">Aegilops tauschii</name>
    <name type="common">Tausch's goatgrass</name>
    <name type="synonym">Aegilops squarrosa</name>
    <dbReference type="NCBI Taxonomy" id="37682"/>
    <lineage>
        <taxon>Eukaryota</taxon>
        <taxon>Viridiplantae</taxon>
        <taxon>Streptophyta</taxon>
        <taxon>Embryophyta</taxon>
        <taxon>Tracheophyta</taxon>
        <taxon>Spermatophyta</taxon>
        <taxon>Magnoliopsida</taxon>
        <taxon>Liliopsida</taxon>
        <taxon>Poales</taxon>
        <taxon>Poaceae</taxon>
        <taxon>BOP clade</taxon>
        <taxon>Pooideae</taxon>
        <taxon>Triticodae</taxon>
        <taxon>Triticeae</taxon>
        <taxon>Triticinae</taxon>
        <taxon>Aegilops</taxon>
    </lineage>
</organism>
<dbReference type="ExpressionAtlas" id="M8B5R2">
    <property type="expression patterns" value="baseline"/>
</dbReference>
<dbReference type="EnsemblPlants" id="EMT09306">
    <property type="protein sequence ID" value="EMT09306"/>
    <property type="gene ID" value="F775_19867"/>
</dbReference>
<dbReference type="InterPro" id="IPR046527">
    <property type="entry name" value="PIR2-like_helical"/>
</dbReference>
<proteinExistence type="predicted"/>
<dbReference type="Pfam" id="PF20235">
    <property type="entry name" value="PIR2-like_helical"/>
    <property type="match status" value="1"/>
</dbReference>
<reference evidence="2" key="1">
    <citation type="submission" date="2015-06" db="UniProtKB">
        <authorList>
            <consortium name="EnsemblPlants"/>
        </authorList>
    </citation>
    <scope>IDENTIFICATION</scope>
</reference>
<evidence type="ECO:0000259" key="1">
    <source>
        <dbReference type="Pfam" id="PF20235"/>
    </source>
</evidence>
<name>M8B5R2_AEGTA</name>
<feature type="domain" description="PIR2-like helical" evidence="1">
    <location>
        <begin position="102"/>
        <end position="214"/>
    </location>
</feature>
<dbReference type="AlphaFoldDB" id="M8B5R2"/>
<dbReference type="PANTHER" id="PTHR33120:SF48">
    <property type="entry name" value="PIR2-LIKE HELICAL DOMAIN-CONTAINING PROTEIN"/>
    <property type="match status" value="1"/>
</dbReference>
<accession>M8B5R2</accession>
<evidence type="ECO:0000313" key="2">
    <source>
        <dbReference type="EnsemblPlants" id="EMT09306"/>
    </source>
</evidence>
<dbReference type="PANTHER" id="PTHR33120">
    <property type="entry name" value="EXPRESSED PROTEIN-RELATED"/>
    <property type="match status" value="1"/>
</dbReference>